<gene>
    <name evidence="1" type="ORF">CNMCM6805_010242</name>
</gene>
<reference evidence="1" key="1">
    <citation type="journal article" date="2020" name="bioRxiv">
        <title>Genomic and phenotypic heterogeneity of clinical isolates of the human pathogens Aspergillus fumigatus, Aspergillus lentulus and Aspergillus fumigatiaffinis.</title>
        <authorList>
            <person name="dos Santos R.A.C."/>
            <person name="Steenwyk J.L."/>
            <person name="Rivero-Menendez O."/>
            <person name="Mead M.E."/>
            <person name="Silva L.P."/>
            <person name="Bastos R.W."/>
            <person name="Alastruey-Izquierdo A."/>
            <person name="Goldman G.H."/>
            <person name="Rokas A."/>
        </authorList>
    </citation>
    <scope>NUCLEOTIDE SEQUENCE</scope>
    <source>
        <strain evidence="1">CNM-CM6805</strain>
    </source>
</reference>
<accession>A0A8H4GKZ2</accession>
<protein>
    <submittedName>
        <fullName evidence="1">Uncharacterized protein</fullName>
    </submittedName>
</protein>
<dbReference type="EMBL" id="JAAAPX010000097">
    <property type="protein sequence ID" value="KAF4231926.1"/>
    <property type="molecule type" value="Genomic_DNA"/>
</dbReference>
<name>A0A8H4GKZ2_9EURO</name>
<dbReference type="AlphaFoldDB" id="A0A8H4GKZ2"/>
<organism evidence="1 2">
    <name type="scientific">Aspergillus fumigatiaffinis</name>
    <dbReference type="NCBI Taxonomy" id="340414"/>
    <lineage>
        <taxon>Eukaryota</taxon>
        <taxon>Fungi</taxon>
        <taxon>Dikarya</taxon>
        <taxon>Ascomycota</taxon>
        <taxon>Pezizomycotina</taxon>
        <taxon>Eurotiomycetes</taxon>
        <taxon>Eurotiomycetidae</taxon>
        <taxon>Eurotiales</taxon>
        <taxon>Aspergillaceae</taxon>
        <taxon>Aspergillus</taxon>
        <taxon>Aspergillus subgen. Fumigati</taxon>
    </lineage>
</organism>
<comment type="caution">
    <text evidence="1">The sequence shown here is derived from an EMBL/GenBank/DDBJ whole genome shotgun (WGS) entry which is preliminary data.</text>
</comment>
<evidence type="ECO:0000313" key="2">
    <source>
        <dbReference type="Proteomes" id="UP000653565"/>
    </source>
</evidence>
<sequence length="188" mass="20776">MASDIIPDRIAAELKEPRRQELIDRLNCARGGAADSSQEVWAAPWLCSIEKLEEYVEHIEKSLSSLAATSLYTTAVSTDIIKPFRGSSQQASSGPVSHQCWFPLCAETLCLPEYAGVDAGVTKPTNNDANNMAGDDGAEIAALLEEESADELQRFQTSFTVDRLDQKTWACQKFYKLKGDFEERPPRS</sequence>
<dbReference type="Proteomes" id="UP000653565">
    <property type="component" value="Unassembled WGS sequence"/>
</dbReference>
<proteinExistence type="predicted"/>
<evidence type="ECO:0000313" key="1">
    <source>
        <dbReference type="EMBL" id="KAF4231926.1"/>
    </source>
</evidence>
<keyword evidence="2" id="KW-1185">Reference proteome</keyword>
<reference evidence="1" key="2">
    <citation type="submission" date="2020-04" db="EMBL/GenBank/DDBJ databases">
        <authorList>
            <person name="Santos R.A.C."/>
            <person name="Steenwyk J.L."/>
            <person name="Rivero-Menendez O."/>
            <person name="Mead M.E."/>
            <person name="Silva L.P."/>
            <person name="Bastos R.W."/>
            <person name="Alastruey-Izquierdo A."/>
            <person name="Goldman G.H."/>
            <person name="Rokas A."/>
        </authorList>
    </citation>
    <scope>NUCLEOTIDE SEQUENCE</scope>
    <source>
        <strain evidence="1">CNM-CM6805</strain>
    </source>
</reference>